<sequence length="651" mass="71491">MTISNNMKKHIHTIKKTLAPLSNNNYYRDDVIHTTLKECNMDYKETCRRLKMIHDVREIAGKHSVDDVYVMLKECNLDPDEAAQKLLYIDTFHEVKKKNDRRKSTSSDEFEEYGRGRGNQWRGPRNGEKGNFYPSKVYNDAGGGRNVNSRKEYVAVNNNVERVSRQTLPVDSGKQNGHMAPSAAKINGTVAISNGSHSPKLAPKVPSYSEAVSYQNTKYTCSVGTIKCEIVKRESGSTPGSKKFSADQAGAGINPVIAEAASDVVVENQIPESLLSTQNSSHVVIPTQENQPAKATVSEHTTAPIIDTHPTSEEDSELKLSSPNLDVMLEKLTVSSPVIFPDHLQVPEEYKNQFVFGSLDAASDDSGPISVIESNQIGDVVTEPSLSDQNVPTAAQEVEHEDHPLPYLSDHVLPSPENVSSDSALKHEQTEQEMVPAIGAFQNLNVSSQIASTLVPTSAAQPAMAGQISMAMSPPQFPYYRQPYPAYISYNPYYHPMYFAPNAQLLNHGVFPQQPPPVNVHMQPGVKLPAPPSQYKQESNEDLNSSQANDNNVQSTAQQGEGPQVRAPAAGVEVVPTLPPHYFYFPQAQHMAFSPLQAGLYHSSQTMTSQPTIQPPLAYQIQPTSGTIEPVIPPPSSYQQAQPVLLNRETN</sequence>
<feature type="compositionally biased region" description="Polar residues" evidence="1">
    <location>
        <begin position="534"/>
        <end position="561"/>
    </location>
</feature>
<gene>
    <name evidence="3" type="ORF">Tco_0894038</name>
</gene>
<dbReference type="InterPro" id="IPR009060">
    <property type="entry name" value="UBA-like_sf"/>
</dbReference>
<dbReference type="PANTHER" id="PTHR46775">
    <property type="entry name" value="FLOCCULATION PROTEIN (DUF1296)"/>
    <property type="match status" value="1"/>
</dbReference>
<evidence type="ECO:0000256" key="1">
    <source>
        <dbReference type="SAM" id="MobiDB-lite"/>
    </source>
</evidence>
<feature type="domain" description="GBF-interacting protein 1 N-terminal" evidence="2">
    <location>
        <begin position="51"/>
        <end position="103"/>
    </location>
</feature>
<reference evidence="3" key="2">
    <citation type="submission" date="2022-01" db="EMBL/GenBank/DDBJ databases">
        <authorList>
            <person name="Yamashiro T."/>
            <person name="Shiraishi A."/>
            <person name="Satake H."/>
            <person name="Nakayama K."/>
        </authorList>
    </citation>
    <scope>NUCLEOTIDE SEQUENCE</scope>
</reference>
<dbReference type="SUPFAM" id="SSF46934">
    <property type="entry name" value="UBA-like"/>
    <property type="match status" value="1"/>
</dbReference>
<dbReference type="InterPro" id="IPR044277">
    <property type="entry name" value="GIP1"/>
</dbReference>
<evidence type="ECO:0000259" key="2">
    <source>
        <dbReference type="Pfam" id="PF06972"/>
    </source>
</evidence>
<dbReference type="InterPro" id="IPR009719">
    <property type="entry name" value="GIP1_N"/>
</dbReference>
<comment type="caution">
    <text evidence="3">The sequence shown here is derived from an EMBL/GenBank/DDBJ whole genome shotgun (WGS) entry which is preliminary data.</text>
</comment>
<accession>A0ABQ5CAL8</accession>
<protein>
    <submittedName>
        <fullName evidence="3">GBF-interacting protein 1-like protein isoform X1</fullName>
    </submittedName>
</protein>
<dbReference type="PANTHER" id="PTHR46775:SF7">
    <property type="entry name" value="GBF-INTERACTING PROTEIN"/>
    <property type="match status" value="1"/>
</dbReference>
<feature type="region of interest" description="Disordered" evidence="1">
    <location>
        <begin position="98"/>
        <end position="134"/>
    </location>
</feature>
<dbReference type="EMBL" id="BQNB010014109">
    <property type="protein sequence ID" value="GJT24101.1"/>
    <property type="molecule type" value="Genomic_DNA"/>
</dbReference>
<feature type="region of interest" description="Disordered" evidence="1">
    <location>
        <begin position="516"/>
        <end position="568"/>
    </location>
</feature>
<keyword evidence="4" id="KW-1185">Reference proteome</keyword>
<reference evidence="3" key="1">
    <citation type="journal article" date="2022" name="Int. J. Mol. Sci.">
        <title>Draft Genome of Tanacetum Coccineum: Genomic Comparison of Closely Related Tanacetum-Family Plants.</title>
        <authorList>
            <person name="Yamashiro T."/>
            <person name="Shiraishi A."/>
            <person name="Nakayama K."/>
            <person name="Satake H."/>
        </authorList>
    </citation>
    <scope>NUCLEOTIDE SEQUENCE</scope>
</reference>
<name>A0ABQ5CAL8_9ASTR</name>
<evidence type="ECO:0000313" key="4">
    <source>
        <dbReference type="Proteomes" id="UP001151760"/>
    </source>
</evidence>
<dbReference type="Pfam" id="PF06972">
    <property type="entry name" value="GIP1_N"/>
    <property type="match status" value="1"/>
</dbReference>
<proteinExistence type="predicted"/>
<dbReference type="Proteomes" id="UP001151760">
    <property type="component" value="Unassembled WGS sequence"/>
</dbReference>
<evidence type="ECO:0000313" key="3">
    <source>
        <dbReference type="EMBL" id="GJT24101.1"/>
    </source>
</evidence>
<organism evidence="3 4">
    <name type="scientific">Tanacetum coccineum</name>
    <dbReference type="NCBI Taxonomy" id="301880"/>
    <lineage>
        <taxon>Eukaryota</taxon>
        <taxon>Viridiplantae</taxon>
        <taxon>Streptophyta</taxon>
        <taxon>Embryophyta</taxon>
        <taxon>Tracheophyta</taxon>
        <taxon>Spermatophyta</taxon>
        <taxon>Magnoliopsida</taxon>
        <taxon>eudicotyledons</taxon>
        <taxon>Gunneridae</taxon>
        <taxon>Pentapetalae</taxon>
        <taxon>asterids</taxon>
        <taxon>campanulids</taxon>
        <taxon>Asterales</taxon>
        <taxon>Asteraceae</taxon>
        <taxon>Asteroideae</taxon>
        <taxon>Anthemideae</taxon>
        <taxon>Anthemidinae</taxon>
        <taxon>Tanacetum</taxon>
    </lineage>
</organism>